<evidence type="ECO:0000256" key="2">
    <source>
        <dbReference type="SAM" id="Phobius"/>
    </source>
</evidence>
<dbReference type="GO" id="GO:0005509">
    <property type="term" value="F:calcium ion binding"/>
    <property type="evidence" value="ECO:0007669"/>
    <property type="project" value="TreeGrafter"/>
</dbReference>
<accession>A0A813MHC8</accession>
<dbReference type="PANTHER" id="PTHR10024">
    <property type="entry name" value="SYNAPTOTAGMIN"/>
    <property type="match status" value="1"/>
</dbReference>
<dbReference type="InterPro" id="IPR000008">
    <property type="entry name" value="C2_dom"/>
</dbReference>
<organism evidence="4 5">
    <name type="scientific">Brachionus calyciflorus</name>
    <dbReference type="NCBI Taxonomy" id="104777"/>
    <lineage>
        <taxon>Eukaryota</taxon>
        <taxon>Metazoa</taxon>
        <taxon>Spiralia</taxon>
        <taxon>Gnathifera</taxon>
        <taxon>Rotifera</taxon>
        <taxon>Eurotatoria</taxon>
        <taxon>Monogononta</taxon>
        <taxon>Pseudotrocha</taxon>
        <taxon>Ploima</taxon>
        <taxon>Brachionidae</taxon>
        <taxon>Brachionus</taxon>
    </lineage>
</organism>
<dbReference type="GO" id="GO:0030276">
    <property type="term" value="F:clathrin binding"/>
    <property type="evidence" value="ECO:0007669"/>
    <property type="project" value="TreeGrafter"/>
</dbReference>
<dbReference type="OrthoDB" id="67700at2759"/>
<feature type="domain" description="C2" evidence="3">
    <location>
        <begin position="651"/>
        <end position="786"/>
    </location>
</feature>
<keyword evidence="2" id="KW-0812">Transmembrane</keyword>
<protein>
    <recommendedName>
        <fullName evidence="3">C2 domain-containing protein</fullName>
    </recommendedName>
</protein>
<gene>
    <name evidence="4" type="ORF">OXX778_LOCUS2225</name>
</gene>
<feature type="compositionally biased region" description="Polar residues" evidence="1">
    <location>
        <begin position="446"/>
        <end position="471"/>
    </location>
</feature>
<evidence type="ECO:0000256" key="1">
    <source>
        <dbReference type="SAM" id="MobiDB-lite"/>
    </source>
</evidence>
<dbReference type="AlphaFoldDB" id="A0A813MHC8"/>
<proteinExistence type="predicted"/>
<sequence>MTTTNFLETMAYIMIIIVCFAILVTILVYFIFLLIKKRAGSSSTSSQIYCVKHAKEKEEICINPQCVICLKNQQTSVKKNDNISNLESTMMLNNNSYSNNEQSQTQQDFSCEKSPKNNFNYQNSTDGLIHQIINRLKTTFYIDSEVDPSNNKTTLNREDLRGAKNSCMTLTGSSIVTENESGVLESSRKKISKSNIRKSIRKNKNSVIRAPSLVSTSAHSVKFKDDANLTDEYSSDESFSSSKNNITSKTSDYSSMKSSINSSKKNSISSYINSRKSSSISSNYNEPAVVDYYRKKRLSDASSFNTSMSDISSRKYSINYPSSFKDSSLKFVALEQQPSIVGNSLGNSSKKSSISSVATTSSRVSSSFAPQKARRYSIMTPPNISEKFWVPPEIAKNAQLEKQRASLPNSDIILEFNEKLSELKSDANGLDDINEAQTIDTEETDSMNQNSARRESSTSGGAVSMSPSTKACGNPGVGRRRASMFDPIDPTELQKTLYQNLKEKQEQNSSNQDEQIIDSIGTFEFGIQYLSDSQKLVVDLLRIFDLQFKDTNPNSDLYCKCALMPDKLSYQTKLIKRNSNPIFEEQFEFDYLDTAKLDTRYLEISIHELDKVTKEDCLGVVNIKLNYSNIESKKIFLKEIKPYTRSREENYIGDLMFSLAYLPAAERLTIVVIKARNLQGLGSDKKLPPDPFIKVSILSKDGKKIKKKKTSSQKGTTCPTYNEEIVFSNLKKEQLNEIVIQFLIYHDSITNRELLGSVSISSSSRGNEYVQWKDMLDGKKSIAWWHPLNILNTNVDSDFNPNQNVNAHTRRNSKAINLFNFKPKSTLILSNSSNVNKQALAENS</sequence>
<comment type="caution">
    <text evidence="4">The sequence shown here is derived from an EMBL/GenBank/DDBJ whole genome shotgun (WGS) entry which is preliminary data.</text>
</comment>
<dbReference type="GO" id="GO:0070382">
    <property type="term" value="C:exocytic vesicle"/>
    <property type="evidence" value="ECO:0007669"/>
    <property type="project" value="TreeGrafter"/>
</dbReference>
<dbReference type="SUPFAM" id="SSF49562">
    <property type="entry name" value="C2 domain (Calcium/lipid-binding domain, CaLB)"/>
    <property type="match status" value="2"/>
</dbReference>
<name>A0A813MHC8_9BILA</name>
<evidence type="ECO:0000313" key="5">
    <source>
        <dbReference type="Proteomes" id="UP000663879"/>
    </source>
</evidence>
<keyword evidence="2" id="KW-0472">Membrane</keyword>
<dbReference type="Pfam" id="PF00168">
    <property type="entry name" value="C2"/>
    <property type="match status" value="2"/>
</dbReference>
<feature type="domain" description="C2" evidence="3">
    <location>
        <begin position="519"/>
        <end position="640"/>
    </location>
</feature>
<feature type="compositionally biased region" description="Low complexity" evidence="1">
    <location>
        <begin position="236"/>
        <end position="267"/>
    </location>
</feature>
<dbReference type="GO" id="GO:0001786">
    <property type="term" value="F:phosphatidylserine binding"/>
    <property type="evidence" value="ECO:0007669"/>
    <property type="project" value="TreeGrafter"/>
</dbReference>
<dbReference type="EMBL" id="CAJNOC010000167">
    <property type="protein sequence ID" value="CAF0721922.1"/>
    <property type="molecule type" value="Genomic_DNA"/>
</dbReference>
<dbReference type="Gene3D" id="2.60.40.150">
    <property type="entry name" value="C2 domain"/>
    <property type="match status" value="2"/>
</dbReference>
<dbReference type="GO" id="GO:0005886">
    <property type="term" value="C:plasma membrane"/>
    <property type="evidence" value="ECO:0007669"/>
    <property type="project" value="TreeGrafter"/>
</dbReference>
<reference evidence="4" key="1">
    <citation type="submission" date="2021-02" db="EMBL/GenBank/DDBJ databases">
        <authorList>
            <person name="Nowell W R."/>
        </authorList>
    </citation>
    <scope>NUCLEOTIDE SEQUENCE</scope>
    <source>
        <strain evidence="4">Ploen Becks lab</strain>
    </source>
</reference>
<feature type="region of interest" description="Disordered" evidence="1">
    <location>
        <begin position="231"/>
        <end position="267"/>
    </location>
</feature>
<dbReference type="PROSITE" id="PS50004">
    <property type="entry name" value="C2"/>
    <property type="match status" value="2"/>
</dbReference>
<dbReference type="GO" id="GO:0005544">
    <property type="term" value="F:calcium-dependent phospholipid binding"/>
    <property type="evidence" value="ECO:0007669"/>
    <property type="project" value="TreeGrafter"/>
</dbReference>
<evidence type="ECO:0000313" key="4">
    <source>
        <dbReference type="EMBL" id="CAF0721922.1"/>
    </source>
</evidence>
<dbReference type="CDD" id="cd00276">
    <property type="entry name" value="C2B_Synaptotagmin"/>
    <property type="match status" value="1"/>
</dbReference>
<dbReference type="GO" id="GO:0017156">
    <property type="term" value="P:calcium-ion regulated exocytosis"/>
    <property type="evidence" value="ECO:0007669"/>
    <property type="project" value="TreeGrafter"/>
</dbReference>
<keyword evidence="2" id="KW-1133">Transmembrane helix</keyword>
<evidence type="ECO:0000259" key="3">
    <source>
        <dbReference type="PROSITE" id="PS50004"/>
    </source>
</evidence>
<keyword evidence="5" id="KW-1185">Reference proteome</keyword>
<dbReference type="Proteomes" id="UP000663879">
    <property type="component" value="Unassembled WGS sequence"/>
</dbReference>
<dbReference type="GO" id="GO:0000149">
    <property type="term" value="F:SNARE binding"/>
    <property type="evidence" value="ECO:0007669"/>
    <property type="project" value="TreeGrafter"/>
</dbReference>
<feature type="transmembrane region" description="Helical" evidence="2">
    <location>
        <begin position="12"/>
        <end position="35"/>
    </location>
</feature>
<feature type="region of interest" description="Disordered" evidence="1">
    <location>
        <begin position="427"/>
        <end position="486"/>
    </location>
</feature>
<dbReference type="SMART" id="SM00239">
    <property type="entry name" value="C2"/>
    <property type="match status" value="2"/>
</dbReference>
<dbReference type="InterPro" id="IPR035892">
    <property type="entry name" value="C2_domain_sf"/>
</dbReference>